<evidence type="ECO:0000313" key="1">
    <source>
        <dbReference type="EMBL" id="SFC86347.1"/>
    </source>
</evidence>
<evidence type="ECO:0000313" key="2">
    <source>
        <dbReference type="Proteomes" id="UP000182192"/>
    </source>
</evidence>
<dbReference type="InterPro" id="IPR025674">
    <property type="entry name" value="Imm6"/>
</dbReference>
<dbReference type="AlphaFoldDB" id="A0A1I1MLL8"/>
<protein>
    <submittedName>
        <fullName evidence="1">Immunity protein Imm6</fullName>
    </submittedName>
</protein>
<gene>
    <name evidence="1" type="ORF">SAMN02910406_02528</name>
</gene>
<dbReference type="Proteomes" id="UP000182192">
    <property type="component" value="Unassembled WGS sequence"/>
</dbReference>
<organism evidence="1 2">
    <name type="scientific">Ruminococcus albus</name>
    <dbReference type="NCBI Taxonomy" id="1264"/>
    <lineage>
        <taxon>Bacteria</taxon>
        <taxon>Bacillati</taxon>
        <taxon>Bacillota</taxon>
        <taxon>Clostridia</taxon>
        <taxon>Eubacteriales</taxon>
        <taxon>Oscillospiraceae</taxon>
        <taxon>Ruminococcus</taxon>
    </lineage>
</organism>
<proteinExistence type="predicted"/>
<dbReference type="OrthoDB" id="1821843at2"/>
<dbReference type="EMBL" id="FOKQ01000023">
    <property type="protein sequence ID" value="SFC86347.1"/>
    <property type="molecule type" value="Genomic_DNA"/>
</dbReference>
<dbReference type="RefSeq" id="WP_074962175.1">
    <property type="nucleotide sequence ID" value="NZ_FOKQ01000023.1"/>
</dbReference>
<accession>A0A1I1MLL8</accession>
<name>A0A1I1MLL8_RUMAL</name>
<dbReference type="Pfam" id="PF14434">
    <property type="entry name" value="Imm6"/>
    <property type="match status" value="1"/>
</dbReference>
<reference evidence="1 2" key="1">
    <citation type="submission" date="2016-10" db="EMBL/GenBank/DDBJ databases">
        <authorList>
            <person name="de Groot N.N."/>
        </authorList>
    </citation>
    <scope>NUCLEOTIDE SEQUENCE [LARGE SCALE GENOMIC DNA]</scope>
    <source>
        <strain evidence="1 2">AR67</strain>
    </source>
</reference>
<sequence length="133" mass="15377">MIEYAAEYLLKITKRNSDMMGSQCADYCLSLIEKIVSKKYTANDLYSFVTEEDGIYTLAESATNKDEEDFRQAFLSVSMCIIRAKYRDEGQKYLPEDIESIQAEKIDGFFAYLKNEEPEPKDCYTIFCDTVCL</sequence>